<keyword evidence="3" id="KW-1185">Reference proteome</keyword>
<dbReference type="Proteomes" id="UP001651158">
    <property type="component" value="Unassembled WGS sequence"/>
</dbReference>
<protein>
    <submittedName>
        <fullName evidence="2">Uncharacterized protein</fullName>
    </submittedName>
</protein>
<reference evidence="2 3" key="1">
    <citation type="journal article" date="2022" name="Front. Cell. Infect. Microbiol.">
        <title>The Genomes of Two Strains of Taenia crassiceps the Animal Model for the Study of Human Cysticercosis.</title>
        <authorList>
            <person name="Bobes R.J."/>
            <person name="Estrada K."/>
            <person name="Rios-Valencia D.G."/>
            <person name="Calderon-Gallegos A."/>
            <person name="de la Torre P."/>
            <person name="Carrero J.C."/>
            <person name="Sanchez-Flores A."/>
            <person name="Laclette J.P."/>
        </authorList>
    </citation>
    <scope>NUCLEOTIDE SEQUENCE [LARGE SCALE GENOMIC DNA]</scope>
    <source>
        <strain evidence="2">WFUcys</strain>
    </source>
</reference>
<sequence>MELETATEDGANLRHEYKAPNLLDPQGLPNLEESASGVLELSAGVFFVRHLKPRTQAACASITSVLPQLGLKEHIL</sequence>
<evidence type="ECO:0000256" key="1">
    <source>
        <dbReference type="SAM" id="MobiDB-lite"/>
    </source>
</evidence>
<evidence type="ECO:0000313" key="3">
    <source>
        <dbReference type="Proteomes" id="UP001651158"/>
    </source>
</evidence>
<accession>A0ABR4QFN5</accession>
<organism evidence="2 3">
    <name type="scientific">Taenia crassiceps</name>
    <dbReference type="NCBI Taxonomy" id="6207"/>
    <lineage>
        <taxon>Eukaryota</taxon>
        <taxon>Metazoa</taxon>
        <taxon>Spiralia</taxon>
        <taxon>Lophotrochozoa</taxon>
        <taxon>Platyhelminthes</taxon>
        <taxon>Cestoda</taxon>
        <taxon>Eucestoda</taxon>
        <taxon>Cyclophyllidea</taxon>
        <taxon>Taeniidae</taxon>
        <taxon>Taenia</taxon>
    </lineage>
</organism>
<dbReference type="EMBL" id="JAKROA010000003">
    <property type="protein sequence ID" value="KAL5108470.1"/>
    <property type="molecule type" value="Genomic_DNA"/>
</dbReference>
<feature type="region of interest" description="Disordered" evidence="1">
    <location>
        <begin position="1"/>
        <end position="29"/>
    </location>
</feature>
<name>A0ABR4QFN5_9CEST</name>
<evidence type="ECO:0000313" key="2">
    <source>
        <dbReference type="EMBL" id="KAL5108470.1"/>
    </source>
</evidence>
<proteinExistence type="predicted"/>
<comment type="caution">
    <text evidence="2">The sequence shown here is derived from an EMBL/GenBank/DDBJ whole genome shotgun (WGS) entry which is preliminary data.</text>
</comment>
<gene>
    <name evidence="2" type="ORF">TcWFU_001352</name>
</gene>